<reference evidence="2 3" key="1">
    <citation type="submission" date="2023-07" db="EMBL/GenBank/DDBJ databases">
        <title>Closed genoem sequence of Methanosarcinaceae archaeon Ac7.</title>
        <authorList>
            <person name="Poehlein A."/>
            <person name="Protasov E."/>
            <person name="Platt K."/>
            <person name="Reeh H."/>
            <person name="Daniel R."/>
            <person name="Brune A."/>
        </authorList>
    </citation>
    <scope>NUCLEOTIDE SEQUENCE [LARGE SCALE GENOMIC DNA]</scope>
    <source>
        <strain evidence="2 3">Ac7</strain>
    </source>
</reference>
<evidence type="ECO:0000313" key="3">
    <source>
        <dbReference type="Proteomes" id="UP001303587"/>
    </source>
</evidence>
<feature type="transmembrane region" description="Helical" evidence="1">
    <location>
        <begin position="7"/>
        <end position="28"/>
    </location>
</feature>
<keyword evidence="1" id="KW-0472">Membrane</keyword>
<proteinExistence type="predicted"/>
<accession>A0AA96V3R4</accession>
<keyword evidence="3" id="KW-1185">Reference proteome</keyword>
<dbReference type="EMBL" id="CP131060">
    <property type="protein sequence ID" value="WNY26049.1"/>
    <property type="molecule type" value="Genomic_DNA"/>
</dbReference>
<evidence type="ECO:0000313" key="2">
    <source>
        <dbReference type="EMBL" id="WNY26049.1"/>
    </source>
</evidence>
<protein>
    <submittedName>
        <fullName evidence="2">Uncharacterized protein</fullName>
    </submittedName>
</protein>
<name>A0AA96V3R4_9EURY</name>
<keyword evidence="1" id="KW-1133">Transmembrane helix</keyword>
<dbReference type="AlphaFoldDB" id="A0AA96V3R4"/>
<gene>
    <name evidence="2" type="ORF">MsAc7_16210</name>
</gene>
<sequence length="351" mass="40980">MNPKSKMVLFLCFIIVIVAGIAIVPFVLNKTEDIRKPNDLNLTHTEMQEIYDQEPPINPSFFEKNIHEDSTLYHAGFVPELNRQEAYEWRVQIHTVASNAREDPFLKEYLDINGGPITFFSDTASGYMNITISSSQKSKLMEKDFKKIKQIIEKYALKEGIKNIPIIIHEEQPDKNEALFRYIHNEVVFLSLNEVKIYEKWKENPIDFKNKCIDENVLYVSKDFNSKTGDELYEWWKNSSYHSVGDLFNNELKEYSRQNSGPITGYSLSSFGFIIIYVDLEKSNELSSRDFKIITDHVEKTIIENGLEPLAIIFYSEKYEPRDIFDNLVGYYIITDDGHFVDDSVIHKYKN</sequence>
<evidence type="ECO:0000256" key="1">
    <source>
        <dbReference type="SAM" id="Phobius"/>
    </source>
</evidence>
<dbReference type="RefSeq" id="WP_338102386.1">
    <property type="nucleotide sequence ID" value="NZ_CP131060.1"/>
</dbReference>
<organism evidence="2 3">
    <name type="scientific">Methanolapillus millepedarum</name>
    <dbReference type="NCBI Taxonomy" id="3028296"/>
    <lineage>
        <taxon>Archaea</taxon>
        <taxon>Methanobacteriati</taxon>
        <taxon>Methanobacteriota</taxon>
        <taxon>Stenosarchaea group</taxon>
        <taxon>Methanomicrobia</taxon>
        <taxon>Methanosarcinales</taxon>
        <taxon>Methanosarcinaceae</taxon>
        <taxon>Methanolapillus</taxon>
    </lineage>
</organism>
<dbReference type="Proteomes" id="UP001303587">
    <property type="component" value="Chromosome"/>
</dbReference>
<keyword evidence="1" id="KW-0812">Transmembrane</keyword>
<dbReference type="GeneID" id="89230717"/>